<organism evidence="2">
    <name type="scientific">seawater metagenome</name>
    <dbReference type="NCBI Taxonomy" id="1561972"/>
    <lineage>
        <taxon>unclassified sequences</taxon>
        <taxon>metagenomes</taxon>
        <taxon>ecological metagenomes</taxon>
    </lineage>
</organism>
<name>A0A5E8CHV6_9ZZZZ</name>
<keyword evidence="1" id="KW-0812">Transmembrane</keyword>
<dbReference type="AlphaFoldDB" id="A0A5E8CHV6"/>
<sequence length="91" mass="10655">MRSQLELTIIALIFFFIFTNNTVLETLNKLFIGFLGDEKDDGIRHTLLYATLFGLFYFITLIIINKDNNQMKTAQYPPYNSYNNNQDDDCD</sequence>
<feature type="transmembrane region" description="Helical" evidence="1">
    <location>
        <begin position="7"/>
        <end position="27"/>
    </location>
</feature>
<dbReference type="EMBL" id="CABVLZ010000001">
    <property type="protein sequence ID" value="VVU94646.1"/>
    <property type="molecule type" value="Genomic_DNA"/>
</dbReference>
<gene>
    <name evidence="2" type="ORF">CPAV1605_371</name>
</gene>
<evidence type="ECO:0000256" key="1">
    <source>
        <dbReference type="SAM" id="Phobius"/>
    </source>
</evidence>
<keyword evidence="1" id="KW-0472">Membrane</keyword>
<keyword evidence="1" id="KW-1133">Transmembrane helix</keyword>
<protein>
    <submittedName>
        <fullName evidence="2">Uncharacterized protein</fullName>
    </submittedName>
</protein>
<evidence type="ECO:0000313" key="2">
    <source>
        <dbReference type="EMBL" id="VVU94646.1"/>
    </source>
</evidence>
<feature type="transmembrane region" description="Helical" evidence="1">
    <location>
        <begin position="47"/>
        <end position="64"/>
    </location>
</feature>
<proteinExistence type="predicted"/>
<accession>A0A5E8CHV6</accession>
<reference evidence="2" key="1">
    <citation type="submission" date="2019-09" db="EMBL/GenBank/DDBJ databases">
        <authorList>
            <person name="Needham M D."/>
        </authorList>
    </citation>
    <scope>NUCLEOTIDE SEQUENCE</scope>
</reference>